<dbReference type="Pfam" id="PF03215">
    <property type="entry name" value="Rad17"/>
    <property type="match status" value="1"/>
</dbReference>
<keyword evidence="9" id="KW-0539">Nucleus</keyword>
<comment type="function">
    <text evidence="11">Essential for sustained cell growth, maintenance of chromosomal stability, and ATR-dependent checkpoint activation upon DNA damage. Has a weak ATPase activity required for binding to chromatin. Participates in the recruitment of the 9-1-1 (RAD1-RAD9-HUS1) complex and RHNO1 onto chromatin, and in CHEK1 activation. Involved in homologous recombination by mediating recruitment of the MRN complex to DNA damage sites. May also serve as a sensor of DNA replication progression.</text>
</comment>
<keyword evidence="8" id="KW-0067">ATP-binding</keyword>
<comment type="subunit">
    <text evidence="12">Part of a DNA-binding complex containing RFC2, RFC3, RFC4 and RFC5. Interacts with RAD1 and RAD9 within the 9-1-1 (RAD1-RAD9-HUS1) complex. Interacts with RAD9B, POLE, SNU13 and MCM7. DNA damage promotes interaction with ATR or ATM and disrupts interaction with the 9-1-1 (RAD1-RAD9-HUS1) complex. Interacts (when phosphorylated) with NBN; promoting recruitment of the MRN complex to DNA damage sites.</text>
</comment>
<dbReference type="PANTHER" id="PTHR12172">
    <property type="entry name" value="CELL CYCLE CHECKPOINT PROTEIN RAD17"/>
    <property type="match status" value="1"/>
</dbReference>
<dbReference type="GO" id="GO:0006281">
    <property type="term" value="P:DNA repair"/>
    <property type="evidence" value="ECO:0007669"/>
    <property type="project" value="InterPro"/>
</dbReference>
<dbReference type="CDD" id="cd18139">
    <property type="entry name" value="HLD_clamp_RarA"/>
    <property type="match status" value="1"/>
</dbReference>
<dbReference type="PANTHER" id="PTHR12172:SF0">
    <property type="entry name" value="CELL CYCLE CHECKPOINT PROTEIN RAD17"/>
    <property type="match status" value="1"/>
</dbReference>
<reference evidence="15" key="1">
    <citation type="journal article" date="2011" name="Nat. Biotechnol.">
        <title>Genome sequencing and comparison of two nonhuman primate animal models, the cynomolgus and Chinese rhesus macaques.</title>
        <authorList>
            <person name="Yan G."/>
            <person name="Zhang G."/>
            <person name="Fang X."/>
            <person name="Zhang Y."/>
            <person name="Li C."/>
            <person name="Ling F."/>
            <person name="Cooper D.N."/>
            <person name="Li Q."/>
            <person name="Li Y."/>
            <person name="van Gool A.J."/>
            <person name="Du H."/>
            <person name="Chen J."/>
            <person name="Chen R."/>
            <person name="Zhang P."/>
            <person name="Huang Z."/>
            <person name="Thompson J.R."/>
            <person name="Meng Y."/>
            <person name="Bai Y."/>
            <person name="Wang J."/>
            <person name="Zhuo M."/>
            <person name="Wang T."/>
            <person name="Huang Y."/>
            <person name="Wei L."/>
            <person name="Li J."/>
            <person name="Wang Z."/>
            <person name="Hu H."/>
            <person name="Yang P."/>
            <person name="Le L."/>
            <person name="Stenson P.D."/>
            <person name="Li B."/>
            <person name="Liu X."/>
            <person name="Ball E.V."/>
            <person name="An N."/>
            <person name="Huang Q."/>
            <person name="Zhang Y."/>
            <person name="Fan W."/>
            <person name="Zhang X."/>
            <person name="Li Y."/>
            <person name="Wang W."/>
            <person name="Katze M.G."/>
            <person name="Su B."/>
            <person name="Nielsen R."/>
            <person name="Yang H."/>
            <person name="Wang J."/>
            <person name="Wang X."/>
            <person name="Wang J."/>
        </authorList>
    </citation>
    <scope>NUCLEOTIDE SEQUENCE [LARGE SCALE GENOMIC DNA]</scope>
    <source>
        <strain evidence="15">CR-5</strain>
    </source>
</reference>
<evidence type="ECO:0000256" key="10">
    <source>
        <dbReference type="ARBA" id="ARBA00023306"/>
    </source>
</evidence>
<evidence type="ECO:0000256" key="1">
    <source>
        <dbReference type="ARBA" id="ARBA00004123"/>
    </source>
</evidence>
<evidence type="ECO:0000256" key="11">
    <source>
        <dbReference type="ARBA" id="ARBA00053607"/>
    </source>
</evidence>
<sequence length="602" mass="67831">MPRTLRAPHLPPPIPSRPRALTGEQDVRKQHGPCGDGSGRLAHVTDWVDPSFDDFLECRDISTITATSLGVNNSSHRRKNGPSTLESSKFPARKRGNLSSLEQIYGLENSKESLSENEPWVDKYKPETQHELAVHKKKIEEVETWLKAQVLERQPKQGGSILLITGPPGCGKTTTIKVLSKEHGIQVQEWINPVLPDFQKDDFREIFNTESSFHMFPYQSQIAVFKEFLLRATKYNKLQMLGDDLRTDKKIILVEDLPNQFYRDSHTLHEVLRKYVRIGRCPLIFVISDSLSGDNNQRLLFPKEIQEECSISNISFNPVAPTIMMKFLNRIVTIEANKNGGKITVLDKTSLELLCQGCSGDIRSAINSLQFSSSKGENNLWPRKKGMSLKSDAVLSKSKRRKKPDRVFENQEVQAIGGKDVSLFLFRALGKILYCKKYERDTLLVEPETCSLLREYSTSIATRGVIHSNKARGYAHCQGGGSSFRPLHKPQWFLIYKKISFIQDIGRLPLKRHFGRLKMEALTDREHGMIDPDSGDEAQLNGGHSTEESLGEPTQATAPETWSLPLSQNSASELPASQPQPFSAQGDMEENIVIEDYESDGT</sequence>
<dbReference type="GO" id="GO:0005524">
    <property type="term" value="F:ATP binding"/>
    <property type="evidence" value="ECO:0007669"/>
    <property type="project" value="UniProtKB-KW"/>
</dbReference>
<dbReference type="GO" id="GO:0000077">
    <property type="term" value="P:DNA damage checkpoint signaling"/>
    <property type="evidence" value="ECO:0007669"/>
    <property type="project" value="InterPro"/>
</dbReference>
<evidence type="ECO:0000256" key="9">
    <source>
        <dbReference type="ARBA" id="ARBA00023242"/>
    </source>
</evidence>
<name>G7MU83_MACMU</name>
<organism evidence="15">
    <name type="scientific">Macaca mulatta</name>
    <name type="common">Rhesus macaque</name>
    <dbReference type="NCBI Taxonomy" id="9544"/>
    <lineage>
        <taxon>Eukaryota</taxon>
        <taxon>Metazoa</taxon>
        <taxon>Chordata</taxon>
        <taxon>Craniata</taxon>
        <taxon>Vertebrata</taxon>
        <taxon>Euteleostomi</taxon>
        <taxon>Mammalia</taxon>
        <taxon>Eutheria</taxon>
        <taxon>Euarchontoglires</taxon>
        <taxon>Primates</taxon>
        <taxon>Haplorrhini</taxon>
        <taxon>Catarrhini</taxon>
        <taxon>Cercopithecidae</taxon>
        <taxon>Cercopithecinae</taxon>
        <taxon>Macaca</taxon>
    </lineage>
</organism>
<feature type="region of interest" description="Disordered" evidence="14">
    <location>
        <begin position="71"/>
        <end position="93"/>
    </location>
</feature>
<keyword evidence="10" id="KW-0131">Cell cycle</keyword>
<evidence type="ECO:0000256" key="4">
    <source>
        <dbReference type="ARBA" id="ARBA00022454"/>
    </source>
</evidence>
<gene>
    <name evidence="15" type="ORF">EGK_16558</name>
</gene>
<dbReference type="Proteomes" id="UP000013456">
    <property type="component" value="Chromosome 6"/>
</dbReference>
<dbReference type="Gene3D" id="3.40.50.300">
    <property type="entry name" value="P-loop containing nucleotide triphosphate hydrolases"/>
    <property type="match status" value="1"/>
</dbReference>
<dbReference type="GO" id="GO:0031389">
    <property type="term" value="C:Rad17 RFC-like complex"/>
    <property type="evidence" value="ECO:0007669"/>
    <property type="project" value="InterPro"/>
</dbReference>
<dbReference type="InterPro" id="IPR018324">
    <property type="entry name" value="Rad17/Rad24_fun/met"/>
</dbReference>
<dbReference type="InterPro" id="IPR004582">
    <property type="entry name" value="Checkpoint_prot_Rad17_Rad24"/>
</dbReference>
<evidence type="ECO:0000256" key="12">
    <source>
        <dbReference type="ARBA" id="ARBA00063479"/>
    </source>
</evidence>
<dbReference type="InterPro" id="IPR027417">
    <property type="entry name" value="P-loop_NTPase"/>
</dbReference>
<evidence type="ECO:0000256" key="8">
    <source>
        <dbReference type="ARBA" id="ARBA00022840"/>
    </source>
</evidence>
<accession>G7MU83</accession>
<comment type="subcellular location">
    <subcellularLocation>
        <location evidence="2">Chromosome</location>
    </subcellularLocation>
    <subcellularLocation>
        <location evidence="1">Nucleus</location>
    </subcellularLocation>
</comment>
<comment type="similarity">
    <text evidence="3">Belongs to the rad17/RAD24 family.</text>
</comment>
<keyword evidence="6" id="KW-0547">Nucleotide-binding</keyword>
<evidence type="ECO:0000256" key="6">
    <source>
        <dbReference type="ARBA" id="ARBA00022741"/>
    </source>
</evidence>
<protein>
    <recommendedName>
        <fullName evidence="13">Cell cycle checkpoint protein RAD17</fullName>
    </recommendedName>
</protein>
<evidence type="ECO:0000256" key="13">
    <source>
        <dbReference type="ARBA" id="ARBA00069645"/>
    </source>
</evidence>
<keyword evidence="4" id="KW-0158">Chromosome</keyword>
<dbReference type="EMBL" id="CM001258">
    <property type="protein sequence ID" value="EHH26552.1"/>
    <property type="molecule type" value="Genomic_DNA"/>
</dbReference>
<feature type="compositionally biased region" description="Polar residues" evidence="14">
    <location>
        <begin position="552"/>
        <end position="583"/>
    </location>
</feature>
<feature type="region of interest" description="Disordered" evidence="14">
    <location>
        <begin position="527"/>
        <end position="602"/>
    </location>
</feature>
<evidence type="ECO:0000256" key="14">
    <source>
        <dbReference type="SAM" id="MobiDB-lite"/>
    </source>
</evidence>
<dbReference type="AlphaFoldDB" id="G7MU83"/>
<evidence type="ECO:0000256" key="3">
    <source>
        <dbReference type="ARBA" id="ARBA00006168"/>
    </source>
</evidence>
<keyword evidence="7" id="KW-0227">DNA damage</keyword>
<evidence type="ECO:0000313" key="15">
    <source>
        <dbReference type="EMBL" id="EHH26552.1"/>
    </source>
</evidence>
<evidence type="ECO:0000256" key="5">
    <source>
        <dbReference type="ARBA" id="ARBA00022553"/>
    </source>
</evidence>
<feature type="compositionally biased region" description="Acidic residues" evidence="14">
    <location>
        <begin position="587"/>
        <end position="602"/>
    </location>
</feature>
<dbReference type="GO" id="GO:0005634">
    <property type="term" value="C:nucleus"/>
    <property type="evidence" value="ECO:0007669"/>
    <property type="project" value="UniProtKB-SubCell"/>
</dbReference>
<feature type="region of interest" description="Disordered" evidence="14">
    <location>
        <begin position="1"/>
        <end position="37"/>
    </location>
</feature>
<proteinExistence type="inferred from homology"/>
<keyword evidence="5" id="KW-0597">Phosphoprotein</keyword>
<dbReference type="GO" id="GO:0003689">
    <property type="term" value="F:DNA clamp loader activity"/>
    <property type="evidence" value="ECO:0007669"/>
    <property type="project" value="InterPro"/>
</dbReference>
<dbReference type="FunFam" id="3.40.50.300:FF:000714">
    <property type="entry name" value="cell cycle checkpoint protein RAD17 isoform X1"/>
    <property type="match status" value="1"/>
</dbReference>
<dbReference type="NCBIfam" id="TIGR00602">
    <property type="entry name" value="rad24"/>
    <property type="match status" value="1"/>
</dbReference>
<evidence type="ECO:0000256" key="2">
    <source>
        <dbReference type="ARBA" id="ARBA00004286"/>
    </source>
</evidence>
<evidence type="ECO:0000256" key="7">
    <source>
        <dbReference type="ARBA" id="ARBA00022763"/>
    </source>
</evidence>
<dbReference type="SUPFAM" id="SSF52540">
    <property type="entry name" value="P-loop containing nucleoside triphosphate hydrolases"/>
    <property type="match status" value="1"/>
</dbReference>